<accession>A0A9Y2L2W8</accession>
<reference evidence="1 2" key="1">
    <citation type="submission" date="2023-06" db="EMBL/GenBank/DDBJ databases">
        <title>Parasedimentitalea psychrophila sp. nov., a psychrophilic bacterium isolated from deep-sea sediment.</title>
        <authorList>
            <person name="Li A."/>
        </authorList>
    </citation>
    <scope>NUCLEOTIDE SEQUENCE [LARGE SCALE GENOMIC DNA]</scope>
    <source>
        <strain evidence="1 2">QS115</strain>
    </source>
</reference>
<name>A0A9Y2L2W8_9RHOB</name>
<dbReference type="AlphaFoldDB" id="A0A9Y2L2W8"/>
<protein>
    <submittedName>
        <fullName evidence="1">Uncharacterized protein</fullName>
    </submittedName>
</protein>
<dbReference type="EMBL" id="CP127247">
    <property type="protein sequence ID" value="WIY27328.1"/>
    <property type="molecule type" value="Genomic_DNA"/>
</dbReference>
<proteinExistence type="predicted"/>
<dbReference type="RefSeq" id="WP_270920072.1">
    <property type="nucleotide sequence ID" value="NZ_CP127247.1"/>
</dbReference>
<evidence type="ECO:0000313" key="2">
    <source>
        <dbReference type="Proteomes" id="UP001238334"/>
    </source>
</evidence>
<evidence type="ECO:0000313" key="1">
    <source>
        <dbReference type="EMBL" id="WIY27328.1"/>
    </source>
</evidence>
<gene>
    <name evidence="1" type="ORF">QPJ95_10615</name>
</gene>
<organism evidence="1 2">
    <name type="scientific">Parasedimentitalea psychrophila</name>
    <dbReference type="NCBI Taxonomy" id="2997337"/>
    <lineage>
        <taxon>Bacteria</taxon>
        <taxon>Pseudomonadati</taxon>
        <taxon>Pseudomonadota</taxon>
        <taxon>Alphaproteobacteria</taxon>
        <taxon>Rhodobacterales</taxon>
        <taxon>Paracoccaceae</taxon>
        <taxon>Parasedimentitalea</taxon>
    </lineage>
</organism>
<sequence>MPDELWVRGDQMARQCRRAPIIRRPGSAAQTGSRFAGGGACEAGQGAIRMRVTSATATLSDPQGLGFA</sequence>
<keyword evidence="2" id="KW-1185">Reference proteome</keyword>
<dbReference type="Proteomes" id="UP001238334">
    <property type="component" value="Chromosome"/>
</dbReference>
<dbReference type="KEGG" id="ppso:QPJ95_10615"/>